<dbReference type="GO" id="GO:0032259">
    <property type="term" value="P:methylation"/>
    <property type="evidence" value="ECO:0007669"/>
    <property type="project" value="UniProtKB-KW"/>
</dbReference>
<dbReference type="PROSITE" id="PS00094">
    <property type="entry name" value="C5_MTASE_1"/>
    <property type="match status" value="1"/>
</dbReference>
<dbReference type="PANTHER" id="PTHR23068:SF25">
    <property type="entry name" value="DNA (CYTOSINE-5)-METHYLTRANSFERASE DRM2"/>
    <property type="match status" value="1"/>
</dbReference>
<dbReference type="AlphaFoldDB" id="A0ABD0YD02"/>
<dbReference type="EMBL" id="JBFDAA010000009">
    <property type="protein sequence ID" value="KAL1129191.1"/>
    <property type="molecule type" value="Genomic_DNA"/>
</dbReference>
<reference evidence="6 7" key="1">
    <citation type="submission" date="2024-07" db="EMBL/GenBank/DDBJ databases">
        <title>Chromosome-level genome assembly of the water stick insect Ranatra chinensis (Heteroptera: Nepidae).</title>
        <authorList>
            <person name="Liu X."/>
        </authorList>
    </citation>
    <scope>NUCLEOTIDE SEQUENCE [LARGE SCALE GENOMIC DNA]</scope>
    <source>
        <strain evidence="6">Cailab_2021Rc</strain>
        <tissue evidence="6">Muscle</tissue>
    </source>
</reference>
<dbReference type="PROSITE" id="PS51679">
    <property type="entry name" value="SAM_MT_C5"/>
    <property type="match status" value="1"/>
</dbReference>
<dbReference type="PANTHER" id="PTHR23068">
    <property type="entry name" value="DNA CYTOSINE-5- -METHYLTRANSFERASE 3-RELATED"/>
    <property type="match status" value="1"/>
</dbReference>
<dbReference type="SUPFAM" id="SSF53335">
    <property type="entry name" value="S-adenosyl-L-methionine-dependent methyltransferases"/>
    <property type="match status" value="1"/>
</dbReference>
<evidence type="ECO:0000256" key="2">
    <source>
        <dbReference type="ARBA" id="ARBA00022603"/>
    </source>
</evidence>
<name>A0ABD0YD02_9HEMI</name>
<gene>
    <name evidence="6" type="ORF">AAG570_013721</name>
</gene>
<evidence type="ECO:0000256" key="1">
    <source>
        <dbReference type="ARBA" id="ARBA00011975"/>
    </source>
</evidence>
<feature type="non-terminal residue" evidence="6">
    <location>
        <position position="1"/>
    </location>
</feature>
<evidence type="ECO:0000313" key="7">
    <source>
        <dbReference type="Proteomes" id="UP001558652"/>
    </source>
</evidence>
<accession>A0ABD0YD02</accession>
<dbReference type="Pfam" id="PF00145">
    <property type="entry name" value="DNA_methylase"/>
    <property type="match status" value="1"/>
</dbReference>
<evidence type="ECO:0000256" key="4">
    <source>
        <dbReference type="ARBA" id="ARBA00022691"/>
    </source>
</evidence>
<keyword evidence="2 5" id="KW-0489">Methyltransferase</keyword>
<organism evidence="6 7">
    <name type="scientific">Ranatra chinensis</name>
    <dbReference type="NCBI Taxonomy" id="642074"/>
    <lineage>
        <taxon>Eukaryota</taxon>
        <taxon>Metazoa</taxon>
        <taxon>Ecdysozoa</taxon>
        <taxon>Arthropoda</taxon>
        <taxon>Hexapoda</taxon>
        <taxon>Insecta</taxon>
        <taxon>Pterygota</taxon>
        <taxon>Neoptera</taxon>
        <taxon>Paraneoptera</taxon>
        <taxon>Hemiptera</taxon>
        <taxon>Heteroptera</taxon>
        <taxon>Panheteroptera</taxon>
        <taxon>Nepomorpha</taxon>
        <taxon>Nepidae</taxon>
        <taxon>Ranatrinae</taxon>
        <taxon>Ranatra</taxon>
    </lineage>
</organism>
<sequence>FSTGIFILEKLGLVLGDYYASEIDKDAISISAYNFEGRIRQLGDITLLNDDDVRALGKFDLLIGGSPCNDLSLVNPDRRGLYNVKSTGFLFFDYVRIKETLTDDNPDLLFLFENTAAMPKDILDDISSYLQCTPHLVDAKHFSPQSRARYFWTNLNNEVEVIGQQPGYKNLASYMTPHCGRKPTVDRIRTLTTNPNCLLQGRNRIPAVLMNDETDTLWITELEEIFGFPRHFTDVGNLSAKRRRQLLGKAWSVPVVSHILKPLRDFFATKDPADC</sequence>
<proteinExistence type="inferred from homology"/>
<keyword evidence="7" id="KW-1185">Reference proteome</keyword>
<comment type="caution">
    <text evidence="6">The sequence shown here is derived from an EMBL/GenBank/DDBJ whole genome shotgun (WGS) entry which is preliminary data.</text>
</comment>
<feature type="active site" evidence="5">
    <location>
        <position position="68"/>
    </location>
</feature>
<dbReference type="InterPro" id="IPR001525">
    <property type="entry name" value="C5_MeTfrase"/>
</dbReference>
<keyword evidence="4 5" id="KW-0949">S-adenosyl-L-methionine</keyword>
<dbReference type="InterPro" id="IPR018117">
    <property type="entry name" value="C5_DNA_meth_AS"/>
</dbReference>
<dbReference type="Gene3D" id="3.40.50.150">
    <property type="entry name" value="Vaccinia Virus protein VP39"/>
    <property type="match status" value="2"/>
</dbReference>
<dbReference type="InterPro" id="IPR029063">
    <property type="entry name" value="SAM-dependent_MTases_sf"/>
</dbReference>
<dbReference type="InterPro" id="IPR050390">
    <property type="entry name" value="C5-Methyltransferase"/>
</dbReference>
<dbReference type="EC" id="2.1.1.37" evidence="1"/>
<evidence type="ECO:0000256" key="3">
    <source>
        <dbReference type="ARBA" id="ARBA00022679"/>
    </source>
</evidence>
<keyword evidence="3 5" id="KW-0808">Transferase</keyword>
<evidence type="ECO:0000256" key="5">
    <source>
        <dbReference type="PROSITE-ProRule" id="PRU01016"/>
    </source>
</evidence>
<evidence type="ECO:0000313" key="6">
    <source>
        <dbReference type="EMBL" id="KAL1129191.1"/>
    </source>
</evidence>
<protein>
    <recommendedName>
        <fullName evidence="1">DNA (cytosine-5-)-methyltransferase</fullName>
        <ecNumber evidence="1">2.1.1.37</ecNumber>
    </recommendedName>
</protein>
<dbReference type="Proteomes" id="UP001558652">
    <property type="component" value="Unassembled WGS sequence"/>
</dbReference>
<dbReference type="GO" id="GO:0003886">
    <property type="term" value="F:DNA (cytosine-5-)-methyltransferase activity"/>
    <property type="evidence" value="ECO:0007669"/>
    <property type="project" value="UniProtKB-EC"/>
</dbReference>
<comment type="similarity">
    <text evidence="5">Belongs to the class I-like SAM-binding methyltransferase superfamily. C5-methyltransferase family.</text>
</comment>